<dbReference type="GO" id="GO:0008408">
    <property type="term" value="F:3'-5' exonuclease activity"/>
    <property type="evidence" value="ECO:0007669"/>
    <property type="project" value="UniProtKB-UniRule"/>
</dbReference>
<dbReference type="RefSeq" id="WP_279572817.1">
    <property type="nucleotide sequence ID" value="NZ_LWID01000001.1"/>
</dbReference>
<dbReference type="PRINTS" id="PR00868">
    <property type="entry name" value="DNAPOLI"/>
</dbReference>
<evidence type="ECO:0000259" key="20">
    <source>
        <dbReference type="SMART" id="SM00482"/>
    </source>
</evidence>
<dbReference type="CDD" id="cd09859">
    <property type="entry name" value="PIN_53EXO"/>
    <property type="match status" value="1"/>
</dbReference>
<organism evidence="21 22">
    <name type="scientific">Volucribacter amazonae</name>
    <dbReference type="NCBI Taxonomy" id="256731"/>
    <lineage>
        <taxon>Bacteria</taxon>
        <taxon>Pseudomonadati</taxon>
        <taxon>Pseudomonadota</taxon>
        <taxon>Gammaproteobacteria</taxon>
        <taxon>Pasteurellales</taxon>
        <taxon>Pasteurellaceae</taxon>
        <taxon>Volucribacter</taxon>
    </lineage>
</organism>
<dbReference type="InterPro" id="IPR043502">
    <property type="entry name" value="DNA/RNA_pol_sf"/>
</dbReference>
<keyword evidence="22" id="KW-1185">Reference proteome</keyword>
<dbReference type="PROSITE" id="PS00447">
    <property type="entry name" value="DNA_POLYMERASE_A"/>
    <property type="match status" value="1"/>
</dbReference>
<evidence type="ECO:0000256" key="14">
    <source>
        <dbReference type="ARBA" id="ARBA00023204"/>
    </source>
</evidence>
<evidence type="ECO:0000256" key="7">
    <source>
        <dbReference type="ARBA" id="ARBA00022705"/>
    </source>
</evidence>
<keyword evidence="14 17" id="KW-0234">DNA repair</keyword>
<evidence type="ECO:0000256" key="6">
    <source>
        <dbReference type="ARBA" id="ARBA00022695"/>
    </source>
</evidence>
<comment type="function">
    <text evidence="17">In addition to polymerase activity, this DNA polymerase exhibits 3'-5' and 5'-3' exonuclease activity.</text>
</comment>
<dbReference type="EC" id="2.7.7.7" evidence="3 16"/>
<dbReference type="InterPro" id="IPR020046">
    <property type="entry name" value="5-3_exonucl_a-hlix_arch_N"/>
</dbReference>
<keyword evidence="9 17" id="KW-0227">DNA damage</keyword>
<dbReference type="InterPro" id="IPR002421">
    <property type="entry name" value="5-3_exonuclease"/>
</dbReference>
<evidence type="ECO:0000256" key="5">
    <source>
        <dbReference type="ARBA" id="ARBA00022679"/>
    </source>
</evidence>
<evidence type="ECO:0000256" key="1">
    <source>
        <dbReference type="ARBA" id="ARBA00007705"/>
    </source>
</evidence>
<dbReference type="SMART" id="SM00482">
    <property type="entry name" value="POLAc"/>
    <property type="match status" value="1"/>
</dbReference>
<dbReference type="Gene3D" id="1.10.150.20">
    <property type="entry name" value="5' to 3' exonuclease, C-terminal subdomain"/>
    <property type="match status" value="2"/>
</dbReference>
<keyword evidence="6 17" id="KW-0548">Nucleotidyltransferase</keyword>
<comment type="similarity">
    <text evidence="1 17">Belongs to the DNA polymerase type-A family.</text>
</comment>
<dbReference type="GO" id="GO:0003677">
    <property type="term" value="F:DNA binding"/>
    <property type="evidence" value="ECO:0007669"/>
    <property type="project" value="UniProtKB-UniRule"/>
</dbReference>
<dbReference type="FunFam" id="3.40.50.1010:FF:000001">
    <property type="entry name" value="DNA polymerase I"/>
    <property type="match status" value="1"/>
</dbReference>
<dbReference type="AlphaFoldDB" id="A0A9X4SKS3"/>
<feature type="domain" description="DNA-directed DNA polymerase family A palm" evidence="20">
    <location>
        <begin position="682"/>
        <end position="887"/>
    </location>
</feature>
<evidence type="ECO:0000256" key="2">
    <source>
        <dbReference type="ARBA" id="ARBA00011541"/>
    </source>
</evidence>
<accession>A0A9X4SKS3</accession>
<evidence type="ECO:0000256" key="13">
    <source>
        <dbReference type="ARBA" id="ARBA00023125"/>
    </source>
</evidence>
<evidence type="ECO:0000256" key="9">
    <source>
        <dbReference type="ARBA" id="ARBA00022763"/>
    </source>
</evidence>
<dbReference type="SUPFAM" id="SSF53098">
    <property type="entry name" value="Ribonuclease H-like"/>
    <property type="match status" value="1"/>
</dbReference>
<keyword evidence="12 17" id="KW-0239">DNA-directed DNA polymerase</keyword>
<dbReference type="NCBIfam" id="TIGR00593">
    <property type="entry name" value="pola"/>
    <property type="match status" value="1"/>
</dbReference>
<dbReference type="SMART" id="SM00279">
    <property type="entry name" value="HhH2"/>
    <property type="match status" value="1"/>
</dbReference>
<reference evidence="21" key="1">
    <citation type="submission" date="2016-03" db="EMBL/GenBank/DDBJ databases">
        <title>Co-evolution between Pasteurellaceae and their hosts.</title>
        <authorList>
            <person name="Hansen M.J."/>
            <person name="Bojesen A.M."/>
            <person name="Planet P."/>
        </authorList>
    </citation>
    <scope>NUCLEOTIDE SEQUENCE</scope>
    <source>
        <strain evidence="21">146/S8/89</strain>
    </source>
</reference>
<dbReference type="InterPro" id="IPR002298">
    <property type="entry name" value="DNA_polymerase_A"/>
</dbReference>
<keyword evidence="5 17" id="KW-0808">Transferase</keyword>
<comment type="catalytic activity">
    <reaction evidence="15 17">
        <text>DNA(n) + a 2'-deoxyribonucleoside 5'-triphosphate = DNA(n+1) + diphosphate</text>
        <dbReference type="Rhea" id="RHEA:22508"/>
        <dbReference type="Rhea" id="RHEA-COMP:17339"/>
        <dbReference type="Rhea" id="RHEA-COMP:17340"/>
        <dbReference type="ChEBI" id="CHEBI:33019"/>
        <dbReference type="ChEBI" id="CHEBI:61560"/>
        <dbReference type="ChEBI" id="CHEBI:173112"/>
        <dbReference type="EC" id="2.7.7.7"/>
    </reaction>
</comment>
<evidence type="ECO:0000256" key="11">
    <source>
        <dbReference type="ARBA" id="ARBA00022839"/>
    </source>
</evidence>
<feature type="domain" description="5'-3' exonuclease" evidence="19">
    <location>
        <begin position="7"/>
        <end position="268"/>
    </location>
</feature>
<keyword evidence="7 17" id="KW-0235">DNA replication</keyword>
<keyword evidence="10 17" id="KW-0378">Hydrolase</keyword>
<proteinExistence type="inferred from homology"/>
<dbReference type="Gene3D" id="1.20.1060.10">
    <property type="entry name" value="Taq DNA Polymerase, Chain T, domain 4"/>
    <property type="match status" value="1"/>
</dbReference>
<dbReference type="PANTHER" id="PTHR10133:SF27">
    <property type="entry name" value="DNA POLYMERASE NU"/>
    <property type="match status" value="1"/>
</dbReference>
<keyword evidence="13 17" id="KW-0238">DNA-binding</keyword>
<feature type="domain" description="3'-5' exonuclease" evidence="18">
    <location>
        <begin position="327"/>
        <end position="513"/>
    </location>
</feature>
<dbReference type="PANTHER" id="PTHR10133">
    <property type="entry name" value="DNA POLYMERASE I"/>
    <property type="match status" value="1"/>
</dbReference>
<evidence type="ECO:0000256" key="17">
    <source>
        <dbReference type="RuleBase" id="RU004460"/>
    </source>
</evidence>
<evidence type="ECO:0000256" key="8">
    <source>
        <dbReference type="ARBA" id="ARBA00022722"/>
    </source>
</evidence>
<dbReference type="CDD" id="cd06139">
    <property type="entry name" value="DNA_polA_I_Ecoli_like_exo"/>
    <property type="match status" value="1"/>
</dbReference>
<dbReference type="GO" id="GO:0008409">
    <property type="term" value="F:5'-3' exonuclease activity"/>
    <property type="evidence" value="ECO:0007669"/>
    <property type="project" value="UniProtKB-UniRule"/>
</dbReference>
<dbReference type="InterPro" id="IPR012337">
    <property type="entry name" value="RNaseH-like_sf"/>
</dbReference>
<dbReference type="Gene3D" id="3.30.420.10">
    <property type="entry name" value="Ribonuclease H-like superfamily/Ribonuclease H"/>
    <property type="match status" value="1"/>
</dbReference>
<dbReference type="Gene3D" id="3.30.70.370">
    <property type="match status" value="1"/>
</dbReference>
<evidence type="ECO:0000256" key="16">
    <source>
        <dbReference type="NCBIfam" id="TIGR00593"/>
    </source>
</evidence>
<evidence type="ECO:0000259" key="19">
    <source>
        <dbReference type="SMART" id="SM00475"/>
    </source>
</evidence>
<keyword evidence="11 17" id="KW-0269">Exonuclease</keyword>
<dbReference type="GO" id="GO:0006302">
    <property type="term" value="P:double-strand break repair"/>
    <property type="evidence" value="ECO:0007669"/>
    <property type="project" value="TreeGrafter"/>
</dbReference>
<evidence type="ECO:0000256" key="10">
    <source>
        <dbReference type="ARBA" id="ARBA00022801"/>
    </source>
</evidence>
<dbReference type="InterPro" id="IPR019760">
    <property type="entry name" value="DNA-dir_DNA_pol_A_CS"/>
</dbReference>
<evidence type="ECO:0000256" key="12">
    <source>
        <dbReference type="ARBA" id="ARBA00022932"/>
    </source>
</evidence>
<dbReference type="SUPFAM" id="SSF88723">
    <property type="entry name" value="PIN domain-like"/>
    <property type="match status" value="1"/>
</dbReference>
<dbReference type="Pfam" id="PF02739">
    <property type="entry name" value="5_3_exonuc_N"/>
    <property type="match status" value="1"/>
</dbReference>
<dbReference type="InterPro" id="IPR018320">
    <property type="entry name" value="DNA_polymerase_1"/>
</dbReference>
<dbReference type="InterPro" id="IPR036279">
    <property type="entry name" value="5-3_exonuclease_C_sf"/>
</dbReference>
<dbReference type="InterPro" id="IPR008918">
    <property type="entry name" value="HhH2"/>
</dbReference>
<dbReference type="FunFam" id="3.30.420.10:FF:000026">
    <property type="entry name" value="DNA polymerase I"/>
    <property type="match status" value="1"/>
</dbReference>
<dbReference type="SMART" id="SM00474">
    <property type="entry name" value="35EXOc"/>
    <property type="match status" value="1"/>
</dbReference>
<evidence type="ECO:0000256" key="4">
    <source>
        <dbReference type="ARBA" id="ARBA00020311"/>
    </source>
</evidence>
<keyword evidence="8" id="KW-0540">Nuclease</keyword>
<dbReference type="CDD" id="cd09898">
    <property type="entry name" value="H3TH_53EXO"/>
    <property type="match status" value="1"/>
</dbReference>
<dbReference type="InterPro" id="IPR036397">
    <property type="entry name" value="RNaseH_sf"/>
</dbReference>
<dbReference type="Pfam" id="PF01612">
    <property type="entry name" value="DNA_pol_A_exo1"/>
    <property type="match status" value="1"/>
</dbReference>
<dbReference type="Pfam" id="PF00476">
    <property type="entry name" value="DNA_pol_A"/>
    <property type="match status" value="1"/>
</dbReference>
<dbReference type="GO" id="GO:0006261">
    <property type="term" value="P:DNA-templated DNA replication"/>
    <property type="evidence" value="ECO:0007669"/>
    <property type="project" value="UniProtKB-UniRule"/>
</dbReference>
<dbReference type="Proteomes" id="UP001155500">
    <property type="component" value="Unassembled WGS sequence"/>
</dbReference>
<dbReference type="Gene3D" id="3.40.50.1010">
    <property type="entry name" value="5'-nuclease"/>
    <property type="match status" value="1"/>
</dbReference>
<dbReference type="EMBL" id="LWID01000001">
    <property type="protein sequence ID" value="MDG6895409.1"/>
    <property type="molecule type" value="Genomic_DNA"/>
</dbReference>
<dbReference type="InterPro" id="IPR020045">
    <property type="entry name" value="DNA_polI_H3TH"/>
</dbReference>
<evidence type="ECO:0000256" key="3">
    <source>
        <dbReference type="ARBA" id="ARBA00012417"/>
    </source>
</evidence>
<dbReference type="FunFam" id="1.20.1060.10:FF:000001">
    <property type="entry name" value="DNA polymerase I"/>
    <property type="match status" value="1"/>
</dbReference>
<dbReference type="FunFam" id="1.10.150.20:FF:000003">
    <property type="entry name" value="DNA polymerase I"/>
    <property type="match status" value="1"/>
</dbReference>
<name>A0A9X4SKS3_9PAST</name>
<gene>
    <name evidence="17" type="primary">polA</name>
    <name evidence="21" type="ORF">A6A20_07210</name>
</gene>
<sequence length="923" mass="102539">MTKIADNPLVLVDGSSYLYRAFHAFPPLTNSLGEPTGAMYGVLNMLKSLISQVEPSHIAVVFDAKGKTFRDEMFEQYKSHRPPMPDELRQQIQPLHQMIKALGIPLLSVEGVEADDVIGTLALQAVAEGKNVLISTGDKDMAQLVSPQIMLINTMNNSLLDPQGVVEKYGIPPELIIDYLALMGDSADNIPGVAGVGEKTALALLQGIGSMAEIYANLDKVADLPIRGAKKLGDKLLAEKQNADLSYALATIKTDVALTIRPNELVLGEPDNDELVRYFGHYEFKRWLNEVLNGSQSDKQNTAYQAEQVTQAPSASVADTQIDRSNYQTILTQAQFEQWLNKLAQANLIALDTETDSLDYMSANLVGLSFALENGEAAYLPLAHNYIGVPQQLDLEHCLQALTPILTNPDIKKIGQNFKYDLSILARYGIHVQGFAFDTMIESYVLDSTGRHNMDELAKRYLGHHTIPFEAIAGKGKAQLTFDQIPIEQASEYAAEDADITMKLHQTLWQKLADYPSLLELYQRIELPLVTVLSRMEQRGVLIDGTTLAQQSQEISQKLTALEQQAYELAGQPFNLASTKQLQEILFEKLGLPVLKKTPKGAPSTNEEVLEELAFDHELPKILVEHRGLSKLKSTYTDKLPLMINANTGRVHTSYHQAVTITGRLSSSDPNLQNIPIRNEEGRRIRKAFIAKQGYKIIAADYSQIELRIMAHLSGDEGLTSAFAAGKDIHRSTAAEIFDIPLEQVNSEQRRSAKAINFGLIYGMSAYGLARQLGIPRGKAQDYMDRYFQRYPKVQQFMQDIQQKAKQQGFVETLFGRRLYLPDINSSNGLRRKGAERVAINAPMQGTAADIIKRAMIAIDQATQGDDNIQMIMQVHDELIFEVKEDLVEKYTALIKSLMEQSSTLSVPLIVDVGIGDNWEEAH</sequence>
<dbReference type="InterPro" id="IPR002562">
    <property type="entry name" value="3'-5'_exonuclease_dom"/>
</dbReference>
<dbReference type="FunFam" id="1.10.150.20:FF:000002">
    <property type="entry name" value="DNA polymerase I"/>
    <property type="match status" value="1"/>
</dbReference>
<dbReference type="InterPro" id="IPR001098">
    <property type="entry name" value="DNA-dir_DNA_pol_A_palm_dom"/>
</dbReference>
<evidence type="ECO:0000313" key="21">
    <source>
        <dbReference type="EMBL" id="MDG6895409.1"/>
    </source>
</evidence>
<dbReference type="SMART" id="SM00475">
    <property type="entry name" value="53EXOc"/>
    <property type="match status" value="1"/>
</dbReference>
<protein>
    <recommendedName>
        <fullName evidence="4 16">DNA polymerase I</fullName>
        <ecNumber evidence="3 16">2.7.7.7</ecNumber>
    </recommendedName>
</protein>
<dbReference type="SUPFAM" id="SSF56672">
    <property type="entry name" value="DNA/RNA polymerases"/>
    <property type="match status" value="1"/>
</dbReference>
<dbReference type="SUPFAM" id="SSF47807">
    <property type="entry name" value="5' to 3' exonuclease, C-terminal subdomain"/>
    <property type="match status" value="1"/>
</dbReference>
<evidence type="ECO:0000256" key="15">
    <source>
        <dbReference type="ARBA" id="ARBA00049244"/>
    </source>
</evidence>
<dbReference type="InterPro" id="IPR029060">
    <property type="entry name" value="PIN-like_dom_sf"/>
</dbReference>
<evidence type="ECO:0000313" key="22">
    <source>
        <dbReference type="Proteomes" id="UP001155500"/>
    </source>
</evidence>
<dbReference type="Pfam" id="PF01367">
    <property type="entry name" value="5_3_exonuc"/>
    <property type="match status" value="1"/>
</dbReference>
<comment type="caution">
    <text evidence="21">The sequence shown here is derived from an EMBL/GenBank/DDBJ whole genome shotgun (WGS) entry which is preliminary data.</text>
</comment>
<dbReference type="GO" id="GO:0003887">
    <property type="term" value="F:DNA-directed DNA polymerase activity"/>
    <property type="evidence" value="ECO:0007669"/>
    <property type="project" value="UniProtKB-UniRule"/>
</dbReference>
<evidence type="ECO:0000259" key="18">
    <source>
        <dbReference type="SMART" id="SM00474"/>
    </source>
</evidence>
<dbReference type="CDD" id="cd08637">
    <property type="entry name" value="DNA_pol_A_pol_I_C"/>
    <property type="match status" value="1"/>
</dbReference>
<comment type="subunit">
    <text evidence="2">Single-chain monomer with multiple functions.</text>
</comment>
<dbReference type="NCBIfam" id="NF004397">
    <property type="entry name" value="PRK05755.1"/>
    <property type="match status" value="1"/>
</dbReference>